<reference evidence="2" key="1">
    <citation type="journal article" date="2023" name="G3 (Bethesda)">
        <title>A reference genome for the long-term kleptoplast-retaining sea slug Elysia crispata morphotype clarki.</title>
        <authorList>
            <person name="Eastman K.E."/>
            <person name="Pendleton A.L."/>
            <person name="Shaikh M.A."/>
            <person name="Suttiyut T."/>
            <person name="Ogas R."/>
            <person name="Tomko P."/>
            <person name="Gavelis G."/>
            <person name="Widhalm J.R."/>
            <person name="Wisecaver J.H."/>
        </authorList>
    </citation>
    <scope>NUCLEOTIDE SEQUENCE</scope>
    <source>
        <strain evidence="2">ECLA1</strain>
    </source>
</reference>
<comment type="caution">
    <text evidence="2">The sequence shown here is derived from an EMBL/GenBank/DDBJ whole genome shotgun (WGS) entry which is preliminary data.</text>
</comment>
<protein>
    <submittedName>
        <fullName evidence="2">Uncharacterized protein</fullName>
    </submittedName>
</protein>
<dbReference type="Proteomes" id="UP001283361">
    <property type="component" value="Unassembled WGS sequence"/>
</dbReference>
<name>A0AAE0ZZK5_9GAST</name>
<evidence type="ECO:0000256" key="1">
    <source>
        <dbReference type="SAM" id="MobiDB-lite"/>
    </source>
</evidence>
<evidence type="ECO:0000313" key="3">
    <source>
        <dbReference type="Proteomes" id="UP001283361"/>
    </source>
</evidence>
<sequence length="209" mass="23464">MVVGDSSKQSAFSPSLSPSPARCSGLLIVHLAVDWTVCDSWSTGTFCGANIFVVTTSLPQRNGNGKAGAQNELKICRSFVPGISLVPRPKYLFSAIRYKINDGEKKINEEGPQIPLPLGHSATDFFLIQKRFSKETEQGGHLQELYEDYQWRTHHLEYQLYFDPSIAKYGIPTWHSPTISSSRAAAEPERWPTFQLSYAHTRQCQCPRL</sequence>
<gene>
    <name evidence="2" type="ORF">RRG08_038122</name>
</gene>
<proteinExistence type="predicted"/>
<evidence type="ECO:0000313" key="2">
    <source>
        <dbReference type="EMBL" id="KAK3777876.1"/>
    </source>
</evidence>
<keyword evidence="3" id="KW-1185">Reference proteome</keyword>
<dbReference type="EMBL" id="JAWDGP010003058">
    <property type="protein sequence ID" value="KAK3777876.1"/>
    <property type="molecule type" value="Genomic_DNA"/>
</dbReference>
<accession>A0AAE0ZZK5</accession>
<feature type="region of interest" description="Disordered" evidence="1">
    <location>
        <begin position="1"/>
        <end position="20"/>
    </location>
</feature>
<organism evidence="2 3">
    <name type="scientific">Elysia crispata</name>
    <name type="common">lettuce slug</name>
    <dbReference type="NCBI Taxonomy" id="231223"/>
    <lineage>
        <taxon>Eukaryota</taxon>
        <taxon>Metazoa</taxon>
        <taxon>Spiralia</taxon>
        <taxon>Lophotrochozoa</taxon>
        <taxon>Mollusca</taxon>
        <taxon>Gastropoda</taxon>
        <taxon>Heterobranchia</taxon>
        <taxon>Euthyneura</taxon>
        <taxon>Panpulmonata</taxon>
        <taxon>Sacoglossa</taxon>
        <taxon>Placobranchoidea</taxon>
        <taxon>Plakobranchidae</taxon>
        <taxon>Elysia</taxon>
    </lineage>
</organism>
<dbReference type="AlphaFoldDB" id="A0AAE0ZZK5"/>